<reference evidence="1 2" key="1">
    <citation type="submission" date="2016-10" db="EMBL/GenBank/DDBJ databases">
        <title>Genome sequence of the basidiomycete white-rot fungus Trametes pubescens.</title>
        <authorList>
            <person name="Makela M.R."/>
            <person name="Granchi Z."/>
            <person name="Peng M."/>
            <person name="De Vries R.P."/>
            <person name="Grigoriev I."/>
            <person name="Riley R."/>
            <person name="Hilden K."/>
        </authorList>
    </citation>
    <scope>NUCLEOTIDE SEQUENCE [LARGE SCALE GENOMIC DNA]</scope>
    <source>
        <strain evidence="1 2">FBCC735</strain>
    </source>
</reference>
<accession>A0A1M2VRG9</accession>
<organism evidence="1 2">
    <name type="scientific">Trametes pubescens</name>
    <name type="common">White-rot fungus</name>
    <dbReference type="NCBI Taxonomy" id="154538"/>
    <lineage>
        <taxon>Eukaryota</taxon>
        <taxon>Fungi</taxon>
        <taxon>Dikarya</taxon>
        <taxon>Basidiomycota</taxon>
        <taxon>Agaricomycotina</taxon>
        <taxon>Agaricomycetes</taxon>
        <taxon>Polyporales</taxon>
        <taxon>Polyporaceae</taxon>
        <taxon>Trametes</taxon>
    </lineage>
</organism>
<name>A0A1M2VRG9_TRAPU</name>
<gene>
    <name evidence="1" type="ORF">TRAPUB_13290</name>
</gene>
<dbReference type="OrthoDB" id="24630at2759"/>
<protein>
    <submittedName>
        <fullName evidence="1">Uncharacterized protein</fullName>
    </submittedName>
</protein>
<dbReference type="AlphaFoldDB" id="A0A1M2VRG9"/>
<keyword evidence="2" id="KW-1185">Reference proteome</keyword>
<dbReference type="STRING" id="154538.A0A1M2VRG9"/>
<comment type="caution">
    <text evidence="1">The sequence shown here is derived from an EMBL/GenBank/DDBJ whole genome shotgun (WGS) entry which is preliminary data.</text>
</comment>
<evidence type="ECO:0000313" key="2">
    <source>
        <dbReference type="Proteomes" id="UP000184267"/>
    </source>
</evidence>
<proteinExistence type="predicted"/>
<sequence>MSLAASELSKPAEEAEQTCLPEHCFYCFDTLFCALTSKKPIPPKFPEGK</sequence>
<dbReference type="EMBL" id="MNAD01000803">
    <property type="protein sequence ID" value="OJT10185.1"/>
    <property type="molecule type" value="Genomic_DNA"/>
</dbReference>
<evidence type="ECO:0000313" key="1">
    <source>
        <dbReference type="EMBL" id="OJT10185.1"/>
    </source>
</evidence>
<dbReference type="Proteomes" id="UP000184267">
    <property type="component" value="Unassembled WGS sequence"/>
</dbReference>